<dbReference type="GO" id="GO:0031848">
    <property type="term" value="P:protection from non-homologous end joining at telomere"/>
    <property type="evidence" value="ECO:0007669"/>
    <property type="project" value="TreeGrafter"/>
</dbReference>
<dbReference type="InterPro" id="IPR015010">
    <property type="entry name" value="TERF2IP_Myb"/>
</dbReference>
<feature type="domain" description="TERF2-interacting telomeric protein 1 Myb" evidence="8">
    <location>
        <begin position="8"/>
        <end position="64"/>
    </location>
</feature>
<name>M2R5S4_CERS8</name>
<dbReference type="InterPro" id="IPR009057">
    <property type="entry name" value="Homeodomain-like_sf"/>
</dbReference>
<dbReference type="Gene3D" id="1.10.10.60">
    <property type="entry name" value="Homeodomain-like"/>
    <property type="match status" value="2"/>
</dbReference>
<dbReference type="GO" id="GO:0010833">
    <property type="term" value="P:telomere maintenance via telomere lengthening"/>
    <property type="evidence" value="ECO:0007669"/>
    <property type="project" value="TreeGrafter"/>
</dbReference>
<evidence type="ECO:0000256" key="4">
    <source>
        <dbReference type="ARBA" id="ARBA00022454"/>
    </source>
</evidence>
<accession>M2R5S4</accession>
<dbReference type="EMBL" id="KB445803">
    <property type="protein sequence ID" value="EMD34261.1"/>
    <property type="molecule type" value="Genomic_DNA"/>
</dbReference>
<keyword evidence="5" id="KW-0779">Telomere</keyword>
<gene>
    <name evidence="9" type="ORF">CERSUDRAFT_117137</name>
</gene>
<dbReference type="InterPro" id="IPR039595">
    <property type="entry name" value="TE2IP/Rap1"/>
</dbReference>
<dbReference type="HOGENOM" id="CLU_273846_0_0_1"/>
<evidence type="ECO:0000256" key="2">
    <source>
        <dbReference type="ARBA" id="ARBA00004574"/>
    </source>
</evidence>
<dbReference type="PANTHER" id="PTHR16466">
    <property type="entry name" value="TELOMERE REPEAT-BINDING FACTOR 2-INTERACTING PROTEIN 1"/>
    <property type="match status" value="1"/>
</dbReference>
<keyword evidence="4" id="KW-0158">Chromosome</keyword>
<evidence type="ECO:0000259" key="8">
    <source>
        <dbReference type="Pfam" id="PF08914"/>
    </source>
</evidence>
<dbReference type="Proteomes" id="UP000016930">
    <property type="component" value="Unassembled WGS sequence"/>
</dbReference>
<keyword evidence="6" id="KW-0539">Nucleus</keyword>
<reference evidence="9 10" key="1">
    <citation type="journal article" date="2012" name="Proc. Natl. Acad. Sci. U.S.A.">
        <title>Comparative genomics of Ceriporiopsis subvermispora and Phanerochaete chrysosporium provide insight into selective ligninolysis.</title>
        <authorList>
            <person name="Fernandez-Fueyo E."/>
            <person name="Ruiz-Duenas F.J."/>
            <person name="Ferreira P."/>
            <person name="Floudas D."/>
            <person name="Hibbett D.S."/>
            <person name="Canessa P."/>
            <person name="Larrondo L.F."/>
            <person name="James T.Y."/>
            <person name="Seelenfreund D."/>
            <person name="Lobos S."/>
            <person name="Polanco R."/>
            <person name="Tello M."/>
            <person name="Honda Y."/>
            <person name="Watanabe T."/>
            <person name="Watanabe T."/>
            <person name="Ryu J.S."/>
            <person name="Kubicek C.P."/>
            <person name="Schmoll M."/>
            <person name="Gaskell J."/>
            <person name="Hammel K.E."/>
            <person name="St John F.J."/>
            <person name="Vanden Wymelenberg A."/>
            <person name="Sabat G."/>
            <person name="Splinter BonDurant S."/>
            <person name="Syed K."/>
            <person name="Yadav J.S."/>
            <person name="Doddapaneni H."/>
            <person name="Subramanian V."/>
            <person name="Lavin J.L."/>
            <person name="Oguiza J.A."/>
            <person name="Perez G."/>
            <person name="Pisabarro A.G."/>
            <person name="Ramirez L."/>
            <person name="Santoyo F."/>
            <person name="Master E."/>
            <person name="Coutinho P.M."/>
            <person name="Henrissat B."/>
            <person name="Lombard V."/>
            <person name="Magnuson J.K."/>
            <person name="Kuees U."/>
            <person name="Hori C."/>
            <person name="Igarashi K."/>
            <person name="Samejima M."/>
            <person name="Held B.W."/>
            <person name="Barry K.W."/>
            <person name="LaButti K.M."/>
            <person name="Lapidus A."/>
            <person name="Lindquist E.A."/>
            <person name="Lucas S.M."/>
            <person name="Riley R."/>
            <person name="Salamov A.A."/>
            <person name="Hoffmeister D."/>
            <person name="Schwenk D."/>
            <person name="Hadar Y."/>
            <person name="Yarden O."/>
            <person name="de Vries R.P."/>
            <person name="Wiebenga A."/>
            <person name="Stenlid J."/>
            <person name="Eastwood D."/>
            <person name="Grigoriev I.V."/>
            <person name="Berka R.M."/>
            <person name="Blanchette R.A."/>
            <person name="Kersten P."/>
            <person name="Martinez A.T."/>
            <person name="Vicuna R."/>
            <person name="Cullen D."/>
        </authorList>
    </citation>
    <scope>NUCLEOTIDE SEQUENCE [LARGE SCALE GENOMIC DNA]</scope>
    <source>
        <strain evidence="9 10">B</strain>
    </source>
</reference>
<evidence type="ECO:0000256" key="5">
    <source>
        <dbReference type="ARBA" id="ARBA00022895"/>
    </source>
</evidence>
<comment type="subcellular location">
    <subcellularLocation>
        <location evidence="2">Chromosome</location>
        <location evidence="2">Telomere</location>
    </subcellularLocation>
    <subcellularLocation>
        <location evidence="1">Nucleus</location>
    </subcellularLocation>
</comment>
<proteinExistence type="inferred from homology"/>
<feature type="domain" description="TERF2-interacting telomeric protein 1 Myb" evidence="8">
    <location>
        <begin position="98"/>
        <end position="152"/>
    </location>
</feature>
<dbReference type="STRING" id="914234.M2R5S4"/>
<evidence type="ECO:0000256" key="6">
    <source>
        <dbReference type="ARBA" id="ARBA00023242"/>
    </source>
</evidence>
<evidence type="ECO:0000256" key="1">
    <source>
        <dbReference type="ARBA" id="ARBA00004123"/>
    </source>
</evidence>
<dbReference type="SUPFAM" id="SSF46689">
    <property type="entry name" value="Homeodomain-like"/>
    <property type="match status" value="2"/>
</dbReference>
<feature type="region of interest" description="Disordered" evidence="7">
    <location>
        <begin position="969"/>
        <end position="1047"/>
    </location>
</feature>
<dbReference type="AlphaFoldDB" id="M2R5S4"/>
<evidence type="ECO:0000313" key="9">
    <source>
        <dbReference type="EMBL" id="EMD34261.1"/>
    </source>
</evidence>
<dbReference type="OrthoDB" id="435460at2759"/>
<evidence type="ECO:0000313" key="10">
    <source>
        <dbReference type="Proteomes" id="UP000016930"/>
    </source>
</evidence>
<feature type="compositionally biased region" description="Basic and acidic residues" evidence="7">
    <location>
        <begin position="309"/>
        <end position="319"/>
    </location>
</feature>
<feature type="compositionally biased region" description="Basic and acidic residues" evidence="7">
    <location>
        <begin position="230"/>
        <end position="245"/>
    </location>
</feature>
<feature type="compositionally biased region" description="Acidic residues" evidence="7">
    <location>
        <begin position="285"/>
        <end position="308"/>
    </location>
</feature>
<dbReference type="PANTHER" id="PTHR16466:SF6">
    <property type="entry name" value="TELOMERIC REPEAT-BINDING FACTOR 2-INTERACTING PROTEIN 1"/>
    <property type="match status" value="1"/>
</dbReference>
<feature type="compositionally biased region" description="Polar residues" evidence="7">
    <location>
        <begin position="998"/>
        <end position="1019"/>
    </location>
</feature>
<dbReference type="Pfam" id="PF08914">
    <property type="entry name" value="Myb_Rap1"/>
    <property type="match status" value="2"/>
</dbReference>
<feature type="region of interest" description="Disordered" evidence="7">
    <location>
        <begin position="185"/>
        <end position="585"/>
    </location>
</feature>
<comment type="similarity">
    <text evidence="3">Belongs to the RAP1 family.</text>
</comment>
<feature type="non-terminal residue" evidence="9">
    <location>
        <position position="1047"/>
    </location>
</feature>
<feature type="compositionally biased region" description="Polar residues" evidence="7">
    <location>
        <begin position="196"/>
        <end position="209"/>
    </location>
</feature>
<feature type="compositionally biased region" description="Low complexity" evidence="7">
    <location>
        <begin position="828"/>
        <end position="839"/>
    </location>
</feature>
<sequence>MPYGRNEYTREEDEFLARYLAEQTPSGAGRSGNKVYEQLCENPKKWPLAKYHTWHSWRNRYNKNQEWFEKMIRKYQKDRGLGVTPFMATPSSKPRKNFTQQEDQALMEYIARHSSEPRGRTGNNLYVYLCDNTDKFRWAKNHPVQSWRQRYKDNKEEFDKAIADYQDSADFKFVKDMTGFQGSQVSRFSSFKPRSRASTGSPTPSTKTNAKGKERRAEVRPEAVPSKKRTRDEIGNDRADEERTPKRTRPAHLLVASSSRVAIISDNEGSETEDEDDVPPGSDDYQGEIFEEEESEHEAESEAIIAEEENVHGEARDSGDETAAPMQPPSTQRTPQSPYLPLTYRAAADDATRSTPKPDPISEQPEVLPGTLRREQSRGITPVQAEVVDTASTLPMMVEPDSQAVARPNTPTAKAPERNDFVPPQEPQEHAPRASSAATVEYSQSQVWAPPSDFSLAAPITSTPKANAHRRKPPKRRGEDSDFFASSPPAPSQDTMHESVGQTSQRMRAPPRLIDGPFISAFTDAQGRPQIGASGSGSHRRISGIPEEDEDDAEGAQSSVHESPVRVGALQQSWPPTRRSKGKGKMDAHAFERTASPRPQLVMKSRADLEPKQEQQEITRVPQFVPRDHHAFSQPTQALIEVATAAPVQQREHHPFSQLTQALPRVNGTRCGSKARSAAGSTGLDLGVIEKALEKAMPSRRELHFDEESIVMTKAASTPGPAIRSESPFKVPAVPIRPSISDPESVAARSAQPHAQELIRQATVVSKSLDKGKQKAIEPIPTPSVAGPSRRRSQTAPGHDKSSADVSYASRGSPLRQHQSAPLSKPRTSVTSLDTSVSLPKPPASEHRSVPALTLDVCDSLPGHERLMAVRVMLQRMAENHGFSEEMATTVLLNERSLERTDFVLGRMRESAERTALDMWQAYDEEPPLDDEPQVSSMEYMSSVKILQRDARHRPSSLAISGLKYTPMVNHGGEPVVSPTYIPPRSTRARKHWRRSSDVTSDNSRTSANASTYMQTSFEASPARPEVSQPIQESVRPAPSTPRATTP</sequence>
<feature type="compositionally biased region" description="Low complexity" evidence="7">
    <location>
        <begin position="1036"/>
        <end position="1047"/>
    </location>
</feature>
<feature type="compositionally biased region" description="Basic and acidic residues" evidence="7">
    <location>
        <begin position="211"/>
        <end position="221"/>
    </location>
</feature>
<evidence type="ECO:0000256" key="3">
    <source>
        <dbReference type="ARBA" id="ARBA00010467"/>
    </source>
</evidence>
<keyword evidence="10" id="KW-1185">Reference proteome</keyword>
<protein>
    <recommendedName>
        <fullName evidence="8">TERF2-interacting telomeric protein 1 Myb domain-containing protein</fullName>
    </recommendedName>
</protein>
<feature type="compositionally biased region" description="Polar residues" evidence="7">
    <location>
        <begin position="436"/>
        <end position="447"/>
    </location>
</feature>
<organism evidence="9 10">
    <name type="scientific">Ceriporiopsis subvermispora (strain B)</name>
    <name type="common">White-rot fungus</name>
    <name type="synonym">Gelatoporia subvermispora</name>
    <dbReference type="NCBI Taxonomy" id="914234"/>
    <lineage>
        <taxon>Eukaryota</taxon>
        <taxon>Fungi</taxon>
        <taxon>Dikarya</taxon>
        <taxon>Basidiomycota</taxon>
        <taxon>Agaricomycotina</taxon>
        <taxon>Agaricomycetes</taxon>
        <taxon>Polyporales</taxon>
        <taxon>Gelatoporiaceae</taxon>
        <taxon>Gelatoporia</taxon>
    </lineage>
</organism>
<dbReference type="GO" id="GO:0070187">
    <property type="term" value="C:shelterin complex"/>
    <property type="evidence" value="ECO:0007669"/>
    <property type="project" value="TreeGrafter"/>
</dbReference>
<evidence type="ECO:0000256" key="7">
    <source>
        <dbReference type="SAM" id="MobiDB-lite"/>
    </source>
</evidence>
<dbReference type="CDD" id="cd11655">
    <property type="entry name" value="rap1_myb-like"/>
    <property type="match status" value="2"/>
</dbReference>
<feature type="compositionally biased region" description="Acidic residues" evidence="7">
    <location>
        <begin position="268"/>
        <end position="278"/>
    </location>
</feature>
<dbReference type="GO" id="GO:0042162">
    <property type="term" value="F:telomeric DNA binding"/>
    <property type="evidence" value="ECO:0007669"/>
    <property type="project" value="TreeGrafter"/>
</dbReference>
<feature type="region of interest" description="Disordered" evidence="7">
    <location>
        <begin position="716"/>
        <end position="736"/>
    </location>
</feature>
<feature type="region of interest" description="Disordered" evidence="7">
    <location>
        <begin position="765"/>
        <end position="847"/>
    </location>
</feature>